<keyword evidence="8" id="KW-1185">Reference proteome</keyword>
<feature type="active site" description="Nucleophile" evidence="4">
    <location>
        <position position="246"/>
    </location>
</feature>
<dbReference type="GO" id="GO:0006080">
    <property type="term" value="P:substituted mannan metabolic process"/>
    <property type="evidence" value="ECO:0007669"/>
    <property type="project" value="InterPro"/>
</dbReference>
<dbReference type="GO" id="GO:0016985">
    <property type="term" value="F:mannan endo-1,4-beta-mannosidase activity"/>
    <property type="evidence" value="ECO:0007669"/>
    <property type="project" value="InterPro"/>
</dbReference>
<dbReference type="Pfam" id="PF02156">
    <property type="entry name" value="Glyco_hydro_26"/>
    <property type="match status" value="1"/>
</dbReference>
<dbReference type="PROSITE" id="PS51764">
    <property type="entry name" value="GH26"/>
    <property type="match status" value="1"/>
</dbReference>
<dbReference type="PANTHER" id="PTHR40079:SF4">
    <property type="entry name" value="GH26 DOMAIN-CONTAINING PROTEIN-RELATED"/>
    <property type="match status" value="1"/>
</dbReference>
<protein>
    <submittedName>
        <fullName evidence="7">Beta-mannosidase</fullName>
    </submittedName>
</protein>
<proteinExistence type="inferred from homology"/>
<dbReference type="Gene3D" id="3.20.20.80">
    <property type="entry name" value="Glycosidases"/>
    <property type="match status" value="1"/>
</dbReference>
<dbReference type="InterPro" id="IPR022790">
    <property type="entry name" value="GH26_dom"/>
</dbReference>
<dbReference type="InterPro" id="IPR017853">
    <property type="entry name" value="GH"/>
</dbReference>
<feature type="domain" description="GH26" evidence="6">
    <location>
        <begin position="1"/>
        <end position="305"/>
    </location>
</feature>
<comment type="similarity">
    <text evidence="1 4">Belongs to the glycosyl hydrolase 26 family.</text>
</comment>
<accession>A0A844D3D2</accession>
<evidence type="ECO:0000259" key="6">
    <source>
        <dbReference type="PROSITE" id="PS51764"/>
    </source>
</evidence>
<keyword evidence="3 4" id="KW-0326">Glycosidase</keyword>
<feature type="active site" description="Proton donor" evidence="4">
    <location>
        <position position="142"/>
    </location>
</feature>
<evidence type="ECO:0000256" key="3">
    <source>
        <dbReference type="ARBA" id="ARBA00023295"/>
    </source>
</evidence>
<gene>
    <name evidence="7" type="ORF">FDP25_13045</name>
</gene>
<dbReference type="EMBL" id="SZWE01000001">
    <property type="protein sequence ID" value="MRU16363.1"/>
    <property type="molecule type" value="Genomic_DNA"/>
</dbReference>
<dbReference type="SUPFAM" id="SSF51445">
    <property type="entry name" value="(Trans)glycosidases"/>
    <property type="match status" value="1"/>
</dbReference>
<evidence type="ECO:0000256" key="5">
    <source>
        <dbReference type="SAM" id="SignalP"/>
    </source>
</evidence>
<feature type="signal peptide" evidence="5">
    <location>
        <begin position="1"/>
        <end position="34"/>
    </location>
</feature>
<keyword evidence="5" id="KW-0732">Signal</keyword>
<evidence type="ECO:0000313" key="7">
    <source>
        <dbReference type="EMBL" id="MRU16363.1"/>
    </source>
</evidence>
<reference evidence="7 8" key="1">
    <citation type="submission" date="2019-05" db="EMBL/GenBank/DDBJ databases">
        <title>Roseovarius bejariae sp. nov., a moderately halophylic bacterium isolated from a saline soil in Rambla Salada (Murcia).</title>
        <authorList>
            <person name="Castro D.J."/>
            <person name="Gomez-Altuve A."/>
            <person name="Reina J.C."/>
            <person name="Rodriguez M."/>
            <person name="Sampedro I."/>
            <person name="Llamas I."/>
            <person name="Martinez-Checa F."/>
        </authorList>
    </citation>
    <scope>NUCLEOTIDE SEQUENCE [LARGE SCALE GENOMIC DNA]</scope>
    <source>
        <strain evidence="7 8">A21</strain>
    </source>
</reference>
<evidence type="ECO:0000256" key="4">
    <source>
        <dbReference type="PROSITE-ProRule" id="PRU01100"/>
    </source>
</evidence>
<feature type="chain" id="PRO_5032378493" evidence="5">
    <location>
        <begin position="35"/>
        <end position="305"/>
    </location>
</feature>
<dbReference type="PANTHER" id="PTHR40079">
    <property type="entry name" value="MANNAN ENDO-1,4-BETA-MANNOSIDASE E-RELATED"/>
    <property type="match status" value="1"/>
</dbReference>
<sequence>MTFLIAAKDHCGGRWLSVLALACAGVFSFAPVHAAPPGELPFGVYDPNGDFESDPEVTIEHLFLPWEDVFLPSLVDADVYAKDRNRAILATIEPWTWSRSERNSPDILKRNLASGEYDQYMRGICAVLGTMESPVTVRWAQEMDDYTSQFIWAGWQPGQYIEAYRRVVDICREEAPNVNYMWSPLGYENLAEFYPGDDYVDLVGVSVFGLQAWEQEKFGEELSFVDILTPRYERAVEFGKPVVVAELGYVGDSDYVQKWENDVRQAYPQFPELVGVVYFNQHEVYPWPDGYGLPDWRIDHRVTDQ</sequence>
<dbReference type="Proteomes" id="UP000564704">
    <property type="component" value="Unassembled WGS sequence"/>
</dbReference>
<dbReference type="RefSeq" id="WP_154152468.1">
    <property type="nucleotide sequence ID" value="NZ_SZWE01000001.1"/>
</dbReference>
<evidence type="ECO:0000256" key="1">
    <source>
        <dbReference type="ARBA" id="ARBA00007754"/>
    </source>
</evidence>
<dbReference type="AlphaFoldDB" id="A0A844D3D2"/>
<name>A0A844D3D2_9RHOB</name>
<evidence type="ECO:0000256" key="2">
    <source>
        <dbReference type="ARBA" id="ARBA00022801"/>
    </source>
</evidence>
<dbReference type="InterPro" id="IPR000805">
    <property type="entry name" value="Glyco_hydro_26"/>
</dbReference>
<evidence type="ECO:0000313" key="8">
    <source>
        <dbReference type="Proteomes" id="UP000564704"/>
    </source>
</evidence>
<dbReference type="OrthoDB" id="9816550at2"/>
<comment type="caution">
    <text evidence="7">The sequence shown here is derived from an EMBL/GenBank/DDBJ whole genome shotgun (WGS) entry which is preliminary data.</text>
</comment>
<keyword evidence="2 4" id="KW-0378">Hydrolase</keyword>
<organism evidence="7 8">
    <name type="scientific">Roseovarius bejariae</name>
    <dbReference type="NCBI Taxonomy" id="2576383"/>
    <lineage>
        <taxon>Bacteria</taxon>
        <taxon>Pseudomonadati</taxon>
        <taxon>Pseudomonadota</taxon>
        <taxon>Alphaproteobacteria</taxon>
        <taxon>Rhodobacterales</taxon>
        <taxon>Roseobacteraceae</taxon>
        <taxon>Roseovarius</taxon>
    </lineage>
</organism>